<dbReference type="EMBL" id="JACNJH010000145">
    <property type="protein sequence ID" value="MBC8361679.1"/>
    <property type="molecule type" value="Genomic_DNA"/>
</dbReference>
<name>A0A8J6NNN8_9BACT</name>
<accession>A0A8J6NNN8</accession>
<organism evidence="1 2">
    <name type="scientific">Candidatus Desulfatibia profunda</name>
    <dbReference type="NCBI Taxonomy" id="2841695"/>
    <lineage>
        <taxon>Bacteria</taxon>
        <taxon>Pseudomonadati</taxon>
        <taxon>Thermodesulfobacteriota</taxon>
        <taxon>Desulfobacteria</taxon>
        <taxon>Desulfobacterales</taxon>
        <taxon>Desulfobacterales incertae sedis</taxon>
        <taxon>Candidatus Desulfatibia</taxon>
    </lineage>
</organism>
<evidence type="ECO:0000313" key="1">
    <source>
        <dbReference type="EMBL" id="MBC8361679.1"/>
    </source>
</evidence>
<reference evidence="1 2" key="1">
    <citation type="submission" date="2020-08" db="EMBL/GenBank/DDBJ databases">
        <title>Bridging the membrane lipid divide: bacteria of the FCB group superphylum have the potential to synthesize archaeal ether lipids.</title>
        <authorList>
            <person name="Villanueva L."/>
            <person name="Von Meijenfeldt F.A.B."/>
            <person name="Westbye A.B."/>
            <person name="Yadav S."/>
            <person name="Hopmans E.C."/>
            <person name="Dutilh B.E."/>
            <person name="Sinninghe Damste J.S."/>
        </authorList>
    </citation>
    <scope>NUCLEOTIDE SEQUENCE [LARGE SCALE GENOMIC DNA]</scope>
    <source>
        <strain evidence="1">NIOZ-UU30</strain>
    </source>
</reference>
<evidence type="ECO:0000313" key="2">
    <source>
        <dbReference type="Proteomes" id="UP000603434"/>
    </source>
</evidence>
<protein>
    <submittedName>
        <fullName evidence="1">Helix-turn-helix domain-containing protein</fullName>
    </submittedName>
</protein>
<gene>
    <name evidence="1" type="ORF">H8E23_09790</name>
</gene>
<dbReference type="Proteomes" id="UP000603434">
    <property type="component" value="Unassembled WGS sequence"/>
</dbReference>
<comment type="caution">
    <text evidence="1">The sequence shown here is derived from an EMBL/GenBank/DDBJ whole genome shotgun (WGS) entry which is preliminary data.</text>
</comment>
<sequence length="135" mass="14909">MIKKKVLDPERIRRIDGGFSFIPHRFLADGFLASLSQKELLLYLFLILASDRNGLSFYSYDAICTLLQLSLEQYVEARNSLVGKDLIAFDGTVFQVLALPQKPQANSSTTPVIGSRQHEGAASAGEIIGRFFKAG</sequence>
<dbReference type="Pfam" id="PF13730">
    <property type="entry name" value="HTH_36"/>
    <property type="match status" value="1"/>
</dbReference>
<proteinExistence type="predicted"/>
<dbReference type="AlphaFoldDB" id="A0A8J6NNN8"/>